<dbReference type="CDD" id="cd07025">
    <property type="entry name" value="Peptidase_S66"/>
    <property type="match status" value="1"/>
</dbReference>
<gene>
    <name evidence="10" type="ORF">FX988_02870</name>
</gene>
<feature type="active site" description="Nucleophile" evidence="6">
    <location>
        <position position="150"/>
    </location>
</feature>
<evidence type="ECO:0000313" key="10">
    <source>
        <dbReference type="EMBL" id="QHJ12612.1"/>
    </source>
</evidence>
<dbReference type="EMBL" id="CP047656">
    <property type="protein sequence ID" value="QHJ12612.1"/>
    <property type="molecule type" value="Genomic_DNA"/>
</dbReference>
<dbReference type="InterPro" id="IPR029062">
    <property type="entry name" value="Class_I_gatase-like"/>
</dbReference>
<dbReference type="SUPFAM" id="SSF52317">
    <property type="entry name" value="Class I glutamine amidotransferase-like"/>
    <property type="match status" value="1"/>
</dbReference>
<dbReference type="GO" id="GO:0006508">
    <property type="term" value="P:proteolysis"/>
    <property type="evidence" value="ECO:0007669"/>
    <property type="project" value="UniProtKB-KW"/>
</dbReference>
<dbReference type="InterPro" id="IPR027461">
    <property type="entry name" value="Carboxypeptidase_A_C_sf"/>
</dbReference>
<organism evidence="10 11">
    <name type="scientific">Paraglaciecola mesophila</name>
    <dbReference type="NCBI Taxonomy" id="197222"/>
    <lineage>
        <taxon>Bacteria</taxon>
        <taxon>Pseudomonadati</taxon>
        <taxon>Pseudomonadota</taxon>
        <taxon>Gammaproteobacteria</taxon>
        <taxon>Alteromonadales</taxon>
        <taxon>Alteromonadaceae</taxon>
        <taxon>Paraglaciecola</taxon>
    </lineage>
</organism>
<evidence type="ECO:0000313" key="11">
    <source>
        <dbReference type="Proteomes" id="UP000464524"/>
    </source>
</evidence>
<proteinExistence type="inferred from homology"/>
<dbReference type="InterPro" id="IPR040921">
    <property type="entry name" value="Peptidase_S66C"/>
</dbReference>
<evidence type="ECO:0000256" key="6">
    <source>
        <dbReference type="PIRSR" id="PIRSR028757-1"/>
    </source>
</evidence>
<dbReference type="Pfam" id="PF02016">
    <property type="entry name" value="Peptidase_S66"/>
    <property type="match status" value="1"/>
</dbReference>
<dbReference type="OrthoDB" id="9807329at2"/>
<keyword evidence="4 10" id="KW-0378">Hydrolase</keyword>
<comment type="similarity">
    <text evidence="1">Belongs to the peptidase S66 family.</text>
</comment>
<dbReference type="Gene3D" id="3.40.50.10740">
    <property type="entry name" value="Class I glutamine amidotransferase-like"/>
    <property type="match status" value="1"/>
</dbReference>
<keyword evidence="3" id="KW-0645">Protease</keyword>
<accession>A0A857JMN7</accession>
<evidence type="ECO:0000259" key="9">
    <source>
        <dbReference type="Pfam" id="PF17676"/>
    </source>
</evidence>
<feature type="domain" description="LD-carboxypeptidase N-terminal" evidence="8">
    <location>
        <begin position="53"/>
        <end position="170"/>
    </location>
</feature>
<feature type="chain" id="PRO_5032949690" evidence="7">
    <location>
        <begin position="31"/>
        <end position="356"/>
    </location>
</feature>
<dbReference type="SUPFAM" id="SSF141986">
    <property type="entry name" value="LD-carboxypeptidase A C-terminal domain-like"/>
    <property type="match status" value="1"/>
</dbReference>
<dbReference type="Proteomes" id="UP000464524">
    <property type="component" value="Chromosome"/>
</dbReference>
<dbReference type="PIRSF" id="PIRSF028757">
    <property type="entry name" value="LD-carboxypeptidase"/>
    <property type="match status" value="1"/>
</dbReference>
<dbReference type="InterPro" id="IPR003507">
    <property type="entry name" value="S66_fam"/>
</dbReference>
<dbReference type="PANTHER" id="PTHR30237:SF2">
    <property type="entry name" value="MUREIN TETRAPEPTIDE CARBOXYPEPTIDASE"/>
    <property type="match status" value="1"/>
</dbReference>
<dbReference type="Pfam" id="PF17676">
    <property type="entry name" value="Peptidase_S66C"/>
    <property type="match status" value="1"/>
</dbReference>
<evidence type="ECO:0000256" key="3">
    <source>
        <dbReference type="ARBA" id="ARBA00022670"/>
    </source>
</evidence>
<feature type="active site" description="Charge relay system" evidence="6">
    <location>
        <position position="326"/>
    </location>
</feature>
<dbReference type="GO" id="GO:0008236">
    <property type="term" value="F:serine-type peptidase activity"/>
    <property type="evidence" value="ECO:0007669"/>
    <property type="project" value="UniProtKB-KW"/>
</dbReference>
<reference evidence="10 11" key="1">
    <citation type="submission" date="2019-12" db="EMBL/GenBank/DDBJ databases">
        <title>Genome sequencing and assembly of endphytes of Porphyra tenera.</title>
        <authorList>
            <person name="Park J.M."/>
            <person name="Shin R."/>
            <person name="Jo S.H."/>
        </authorList>
    </citation>
    <scope>NUCLEOTIDE SEQUENCE [LARGE SCALE GENOMIC DNA]</scope>
    <source>
        <strain evidence="10 11">GPM4</strain>
    </source>
</reference>
<evidence type="ECO:0000256" key="5">
    <source>
        <dbReference type="ARBA" id="ARBA00022825"/>
    </source>
</evidence>
<keyword evidence="5" id="KW-0720">Serine protease</keyword>
<keyword evidence="7" id="KW-0732">Signal</keyword>
<feature type="active site" description="Charge relay system" evidence="6">
    <location>
        <position position="257"/>
    </location>
</feature>
<dbReference type="InterPro" id="IPR027478">
    <property type="entry name" value="LdcA_N"/>
</dbReference>
<dbReference type="InterPro" id="IPR006311">
    <property type="entry name" value="TAT_signal"/>
</dbReference>
<dbReference type="PANTHER" id="PTHR30237">
    <property type="entry name" value="MURAMOYLTETRAPEPTIDE CARBOXYPEPTIDASE"/>
    <property type="match status" value="1"/>
</dbReference>
<protein>
    <submittedName>
        <fullName evidence="10">Putative murein peptide carboxypeptidase</fullName>
        <ecNumber evidence="10">3.4.16.-</ecNumber>
    </submittedName>
</protein>
<evidence type="ECO:0000256" key="1">
    <source>
        <dbReference type="ARBA" id="ARBA00010233"/>
    </source>
</evidence>
<feature type="domain" description="LD-carboxypeptidase C-terminal" evidence="9">
    <location>
        <begin position="226"/>
        <end position="341"/>
    </location>
</feature>
<dbReference type="RefSeq" id="WP_160180799.1">
    <property type="nucleotide sequence ID" value="NZ_CP047656.1"/>
</dbReference>
<feature type="signal peptide" evidence="7">
    <location>
        <begin position="1"/>
        <end position="30"/>
    </location>
</feature>
<dbReference type="PROSITE" id="PS51318">
    <property type="entry name" value="TAT"/>
    <property type="match status" value="1"/>
</dbReference>
<evidence type="ECO:0000256" key="7">
    <source>
        <dbReference type="SAM" id="SignalP"/>
    </source>
</evidence>
<evidence type="ECO:0000256" key="4">
    <source>
        <dbReference type="ARBA" id="ARBA00022801"/>
    </source>
</evidence>
<dbReference type="InterPro" id="IPR040449">
    <property type="entry name" value="Peptidase_S66_N"/>
</dbReference>
<keyword evidence="11" id="KW-1185">Reference proteome</keyword>
<dbReference type="AlphaFoldDB" id="A0A857JMN7"/>
<keyword evidence="2 10" id="KW-0121">Carboxypeptidase</keyword>
<dbReference type="Gene3D" id="3.50.30.60">
    <property type="entry name" value="LD-carboxypeptidase A C-terminal domain-like"/>
    <property type="match status" value="1"/>
</dbReference>
<name>A0A857JMN7_9ALTE</name>
<evidence type="ECO:0000256" key="2">
    <source>
        <dbReference type="ARBA" id="ARBA00022645"/>
    </source>
</evidence>
<sequence length="356" mass="38481">MLDRRTLLKTFISSALASALLPVVPMTAIAAPDTGIGANLIRKPKRLRAGQTIGLIAPSSNTWEDQEIYFAIDIIRSFGFKVKTASHLFDRTAYLAGTDKDRASDVNSMFADDEVDAIFCLRGGYGSPRILPYLDYDLIRQHPKVFLGYSDVTALLNAIYTRSGVMTFHGPIAKQSFTEYTLGEFKNVLFNPVDSMALATPPAFEPAEGQAEKENRLTTVTKGSASGVLIGGNLSLMVKLVGSPYEPDYTDKILFLEDVEEAPYRIDGMLTHLKLAGRLDKVAGIVFGKCTDCEPGSGPSFSVEHVLKDRLGDLNVPVLSGVMIGHIDDMATIPVGAMATLDATGQKLTLNEAAVL</sequence>
<evidence type="ECO:0000259" key="8">
    <source>
        <dbReference type="Pfam" id="PF02016"/>
    </source>
</evidence>
<dbReference type="GO" id="GO:0004180">
    <property type="term" value="F:carboxypeptidase activity"/>
    <property type="evidence" value="ECO:0007669"/>
    <property type="project" value="UniProtKB-KW"/>
</dbReference>
<dbReference type="KEGG" id="pmes:FX988_02870"/>
<dbReference type="EC" id="3.4.16.-" evidence="10"/>